<name>G9QIE4_9BACI</name>
<dbReference type="AlphaFoldDB" id="G9QIE4"/>
<proteinExistence type="predicted"/>
<keyword evidence="2" id="KW-1185">Reference proteome</keyword>
<sequence>MAVSCIEDMYRGHNDKKDPIYSSLLLCMRRVERKRISNLAFLYRVFVGKFLRYF</sequence>
<accession>G9QIE4</accession>
<evidence type="ECO:0000313" key="2">
    <source>
        <dbReference type="Proteomes" id="UP000011747"/>
    </source>
</evidence>
<organism evidence="1 2">
    <name type="scientific">Bacillus smithii 7_3_47FAA</name>
    <dbReference type="NCBI Taxonomy" id="665952"/>
    <lineage>
        <taxon>Bacteria</taxon>
        <taxon>Bacillati</taxon>
        <taxon>Bacillota</taxon>
        <taxon>Bacilli</taxon>
        <taxon>Bacillales</taxon>
        <taxon>Bacillaceae</taxon>
        <taxon>Bacillus</taxon>
    </lineage>
</organism>
<comment type="caution">
    <text evidence="1">The sequence shown here is derived from an EMBL/GenBank/DDBJ whole genome shotgun (WGS) entry which is preliminary data.</text>
</comment>
<gene>
    <name evidence="1" type="ORF">HMPREF1015_02235</name>
</gene>
<evidence type="ECO:0000313" key="1">
    <source>
        <dbReference type="EMBL" id="EHL79083.1"/>
    </source>
</evidence>
<dbReference type="EMBL" id="ACWF01000033">
    <property type="protein sequence ID" value="EHL79083.1"/>
    <property type="molecule type" value="Genomic_DNA"/>
</dbReference>
<dbReference type="HOGENOM" id="CLU_3040588_0_0_9"/>
<dbReference type="Proteomes" id="UP000011747">
    <property type="component" value="Unassembled WGS sequence"/>
</dbReference>
<reference evidence="1 2" key="1">
    <citation type="submission" date="2011-09" db="EMBL/GenBank/DDBJ databases">
        <title>The Genome Sequence of Bacillus smithii 7_3_47FAA.</title>
        <authorList>
            <consortium name="The Broad Institute Genome Sequencing Platform"/>
            <person name="Earl A."/>
            <person name="Ward D."/>
            <person name="Feldgarden M."/>
            <person name="Gevers D."/>
            <person name="Daigneault M."/>
            <person name="Strauss J."/>
            <person name="Allen-Vercoe E."/>
            <person name="Young S.K."/>
            <person name="Zeng Q."/>
            <person name="Gargeya S."/>
            <person name="Fitzgerald M."/>
            <person name="Haas B."/>
            <person name="Abouelleil A."/>
            <person name="Alvarado L."/>
            <person name="Arachchi H.M."/>
            <person name="Berlin A."/>
            <person name="Brown A."/>
            <person name="Chapman S.B."/>
            <person name="Chen Z."/>
            <person name="Dunbar C."/>
            <person name="Freedman E."/>
            <person name="Gearin G."/>
            <person name="Goldberg J."/>
            <person name="Griggs A."/>
            <person name="Gujja S."/>
            <person name="Heiman D."/>
            <person name="Howarth C."/>
            <person name="Larson L."/>
            <person name="Lui A."/>
            <person name="MacDonald P.J.P."/>
            <person name="Montmayeur A."/>
            <person name="Murphy C."/>
            <person name="Neiman D."/>
            <person name="Pearson M."/>
            <person name="Priest M."/>
            <person name="Roberts A."/>
            <person name="Saif S."/>
            <person name="Shea T."/>
            <person name="Shenoy N."/>
            <person name="Sisk P."/>
            <person name="Stolte C."/>
            <person name="Sykes S."/>
            <person name="Wortman J."/>
            <person name="Nusbaum C."/>
            <person name="Birren B."/>
        </authorList>
    </citation>
    <scope>NUCLEOTIDE SEQUENCE [LARGE SCALE GENOMIC DNA]</scope>
    <source>
        <strain evidence="1 2">7_3_47FAA</strain>
    </source>
</reference>
<protein>
    <submittedName>
        <fullName evidence="1">Uncharacterized protein</fullName>
    </submittedName>
</protein>